<dbReference type="EMBL" id="ADLK01000005">
    <property type="protein sequence ID" value="KMW23727.1"/>
    <property type="molecule type" value="Genomic_DNA"/>
</dbReference>
<dbReference type="GeneID" id="93165719"/>
<dbReference type="CDD" id="cd00093">
    <property type="entry name" value="HTH_XRE"/>
    <property type="match status" value="1"/>
</dbReference>
<dbReference type="OrthoDB" id="1653613at2"/>
<dbReference type="PATRIC" id="fig|742734.4.peg.998"/>
<evidence type="ECO:0000259" key="1">
    <source>
        <dbReference type="PROSITE" id="PS50943"/>
    </source>
</evidence>
<dbReference type="Gene3D" id="1.10.260.40">
    <property type="entry name" value="lambda repressor-like DNA-binding domains"/>
    <property type="match status" value="1"/>
</dbReference>
<dbReference type="SUPFAM" id="SSF47413">
    <property type="entry name" value="lambda repressor-like DNA-binding domains"/>
    <property type="match status" value="1"/>
</dbReference>
<evidence type="ECO:0000313" key="2">
    <source>
        <dbReference type="EMBL" id="KMW23727.1"/>
    </source>
</evidence>
<evidence type="ECO:0000313" key="3">
    <source>
        <dbReference type="Proteomes" id="UP000037392"/>
    </source>
</evidence>
<sequence>MYEIFARLLDERHLRAADVCKGTGLPSSLFSEWKRGKSTPKADKLKKIADYFGVSVEYLMTGTEEPEEKKNPYSDLKGIYLSYAKEAQDSGIDPDDIRLALDTIRRLRGEK</sequence>
<dbReference type="InterPro" id="IPR001387">
    <property type="entry name" value="Cro/C1-type_HTH"/>
</dbReference>
<accession>A0A0J9CFC3</accession>
<dbReference type="RefSeq" id="WP_082173802.1">
    <property type="nucleotide sequence ID" value="NZ_KQ235876.1"/>
</dbReference>
<protein>
    <recommendedName>
        <fullName evidence="1">HTH cro/C1-type domain-containing protein</fullName>
    </recommendedName>
</protein>
<organism evidence="2 3">
    <name type="scientific">[Clostridium] citroniae WAL-19142</name>
    <dbReference type="NCBI Taxonomy" id="742734"/>
    <lineage>
        <taxon>Bacteria</taxon>
        <taxon>Bacillati</taxon>
        <taxon>Bacillota</taxon>
        <taxon>Clostridia</taxon>
        <taxon>Lachnospirales</taxon>
        <taxon>Lachnospiraceae</taxon>
        <taxon>Enterocloster</taxon>
    </lineage>
</organism>
<dbReference type="InterPro" id="IPR010982">
    <property type="entry name" value="Lambda_DNA-bd_dom_sf"/>
</dbReference>
<reference evidence="2 3" key="1">
    <citation type="submission" date="2011-04" db="EMBL/GenBank/DDBJ databases">
        <title>The Genome Sequence of Clostridium citroniae WAL-19142.</title>
        <authorList>
            <consortium name="The Broad Institute Genome Sequencing Platform"/>
            <person name="Earl A."/>
            <person name="Ward D."/>
            <person name="Feldgarden M."/>
            <person name="Gevers D."/>
            <person name="Warren Y.A."/>
            <person name="Tyrrell K.L."/>
            <person name="Citron D.M."/>
            <person name="Goldstein E.J."/>
            <person name="Daigneault M."/>
            <person name="Allen-Vercoe E."/>
            <person name="Young S.K."/>
            <person name="Zeng Q."/>
            <person name="Gargeya S."/>
            <person name="Fitzgerald M."/>
            <person name="Haas B."/>
            <person name="Abouelleil A."/>
            <person name="Alvarado L."/>
            <person name="Arachchi H.M."/>
            <person name="Berlin A."/>
            <person name="Brown A."/>
            <person name="Chapman S.B."/>
            <person name="Chen Z."/>
            <person name="Dunbar C."/>
            <person name="Freedman E."/>
            <person name="Gearin G."/>
            <person name="Gellesch M."/>
            <person name="Goldberg J."/>
            <person name="Griggs A."/>
            <person name="Gujja S."/>
            <person name="Heilman E.R."/>
            <person name="Heiman D."/>
            <person name="Howarth C."/>
            <person name="Larson L."/>
            <person name="Lui A."/>
            <person name="MacDonald P.J."/>
            <person name="Mehta T."/>
            <person name="Montmayeur A."/>
            <person name="Murphy C."/>
            <person name="Neiman D."/>
            <person name="Pearson M."/>
            <person name="Priest M."/>
            <person name="Roberts A."/>
            <person name="Saif S."/>
            <person name="Shea T."/>
            <person name="Shenoy N."/>
            <person name="Sisk P."/>
            <person name="Stolte C."/>
            <person name="Sykes S."/>
            <person name="White J."/>
            <person name="Yandava C."/>
            <person name="Wortman J."/>
            <person name="Nusbaum C."/>
            <person name="Birren B."/>
        </authorList>
    </citation>
    <scope>NUCLEOTIDE SEQUENCE [LARGE SCALE GENOMIC DNA]</scope>
    <source>
        <strain evidence="2 3">WAL-19142</strain>
    </source>
</reference>
<dbReference type="AlphaFoldDB" id="A0A0J9CFC3"/>
<name>A0A0J9CFC3_9FIRM</name>
<dbReference type="Pfam" id="PF13443">
    <property type="entry name" value="HTH_26"/>
    <property type="match status" value="1"/>
</dbReference>
<proteinExistence type="predicted"/>
<dbReference type="GO" id="GO:0003677">
    <property type="term" value="F:DNA binding"/>
    <property type="evidence" value="ECO:0007669"/>
    <property type="project" value="InterPro"/>
</dbReference>
<feature type="domain" description="HTH cro/C1-type" evidence="1">
    <location>
        <begin position="5"/>
        <end position="59"/>
    </location>
</feature>
<gene>
    <name evidence="2" type="ORF">HMPREF9470_00943</name>
</gene>
<dbReference type="SMART" id="SM00530">
    <property type="entry name" value="HTH_XRE"/>
    <property type="match status" value="1"/>
</dbReference>
<dbReference type="Proteomes" id="UP000037392">
    <property type="component" value="Unassembled WGS sequence"/>
</dbReference>
<comment type="caution">
    <text evidence="2">The sequence shown here is derived from an EMBL/GenBank/DDBJ whole genome shotgun (WGS) entry which is preliminary data.</text>
</comment>
<dbReference type="PROSITE" id="PS50943">
    <property type="entry name" value="HTH_CROC1"/>
    <property type="match status" value="1"/>
</dbReference>